<protein>
    <submittedName>
        <fullName evidence="1">Uncharacterized protein</fullName>
    </submittedName>
</protein>
<sequence length="57" mass="6805">MNKVVCQRWAIVDRETNREIGNLGWFTNSSRDDVLEFCNKRRIQIDEGEDVKVVEEY</sequence>
<reference evidence="1" key="1">
    <citation type="journal article" date="2014" name="Front. Microbiol.">
        <title>High frequency of phylogenetically diverse reductive dehalogenase-homologous genes in deep subseafloor sedimentary metagenomes.</title>
        <authorList>
            <person name="Kawai M."/>
            <person name="Futagami T."/>
            <person name="Toyoda A."/>
            <person name="Takaki Y."/>
            <person name="Nishi S."/>
            <person name="Hori S."/>
            <person name="Arai W."/>
            <person name="Tsubouchi T."/>
            <person name="Morono Y."/>
            <person name="Uchiyama I."/>
            <person name="Ito T."/>
            <person name="Fujiyama A."/>
            <person name="Inagaki F."/>
            <person name="Takami H."/>
        </authorList>
    </citation>
    <scope>NUCLEOTIDE SEQUENCE</scope>
    <source>
        <strain evidence="1">Expedition CK06-06</strain>
    </source>
</reference>
<dbReference type="AlphaFoldDB" id="X1NBF2"/>
<evidence type="ECO:0000313" key="1">
    <source>
        <dbReference type="EMBL" id="GAI15974.1"/>
    </source>
</evidence>
<dbReference type="EMBL" id="BARV01009426">
    <property type="protein sequence ID" value="GAI15974.1"/>
    <property type="molecule type" value="Genomic_DNA"/>
</dbReference>
<accession>X1NBF2</accession>
<name>X1NBF2_9ZZZZ</name>
<gene>
    <name evidence="1" type="ORF">S06H3_18595</name>
</gene>
<comment type="caution">
    <text evidence="1">The sequence shown here is derived from an EMBL/GenBank/DDBJ whole genome shotgun (WGS) entry which is preliminary data.</text>
</comment>
<proteinExistence type="predicted"/>
<organism evidence="1">
    <name type="scientific">marine sediment metagenome</name>
    <dbReference type="NCBI Taxonomy" id="412755"/>
    <lineage>
        <taxon>unclassified sequences</taxon>
        <taxon>metagenomes</taxon>
        <taxon>ecological metagenomes</taxon>
    </lineage>
</organism>